<dbReference type="RefSeq" id="WP_123693487.1">
    <property type="nucleotide sequence ID" value="NZ_AP019700.1"/>
</dbReference>
<dbReference type="Proteomes" id="UP000278222">
    <property type="component" value="Unassembled WGS sequence"/>
</dbReference>
<dbReference type="GO" id="GO:0004056">
    <property type="term" value="F:argininosuccinate lyase activity"/>
    <property type="evidence" value="ECO:0007669"/>
    <property type="project" value="UniProtKB-UniRule"/>
</dbReference>
<gene>
    <name evidence="9" type="ORF">EDC65_4353</name>
</gene>
<accession>A0A3N1KUN7</accession>
<dbReference type="PRINTS" id="PR00145">
    <property type="entry name" value="ARGSUCLYASE"/>
</dbReference>
<dbReference type="InterPro" id="IPR024083">
    <property type="entry name" value="Fumarase/histidase_N"/>
</dbReference>
<evidence type="ECO:0000256" key="1">
    <source>
        <dbReference type="ARBA" id="ARBA00000985"/>
    </source>
</evidence>
<dbReference type="Pfam" id="PF00206">
    <property type="entry name" value="Lyase_1"/>
    <property type="match status" value="1"/>
</dbReference>
<feature type="domain" description="Argininosuccinate lyase C-terminal" evidence="8">
    <location>
        <begin position="368"/>
        <end position="417"/>
    </location>
</feature>
<evidence type="ECO:0000256" key="2">
    <source>
        <dbReference type="ARBA" id="ARBA00004941"/>
    </source>
</evidence>
<dbReference type="PRINTS" id="PR00149">
    <property type="entry name" value="FUMRATELYASE"/>
</dbReference>
<dbReference type="InterPro" id="IPR009049">
    <property type="entry name" value="Argininosuccinate_lyase"/>
</dbReference>
<dbReference type="InterPro" id="IPR022761">
    <property type="entry name" value="Fumarate_lyase_N"/>
</dbReference>
<evidence type="ECO:0000256" key="6">
    <source>
        <dbReference type="NCBIfam" id="TIGR00838"/>
    </source>
</evidence>
<evidence type="ECO:0000259" key="7">
    <source>
        <dbReference type="Pfam" id="PF00206"/>
    </source>
</evidence>
<comment type="caution">
    <text evidence="9">The sequence shown here is derived from an EMBL/GenBank/DDBJ whole genome shotgun (WGS) entry which is preliminary data.</text>
</comment>
<dbReference type="UniPathway" id="UPA00068">
    <property type="reaction ID" value="UER00114"/>
</dbReference>
<evidence type="ECO:0000313" key="9">
    <source>
        <dbReference type="EMBL" id="ROP83704.1"/>
    </source>
</evidence>
<evidence type="ECO:0000256" key="5">
    <source>
        <dbReference type="ARBA" id="ARBA00023239"/>
    </source>
</evidence>
<evidence type="ECO:0000256" key="4">
    <source>
        <dbReference type="ARBA" id="ARBA00022571"/>
    </source>
</evidence>
<dbReference type="Gene3D" id="1.10.40.30">
    <property type="entry name" value="Fumarase/aspartase (C-terminal domain)"/>
    <property type="match status" value="1"/>
</dbReference>
<dbReference type="InterPro" id="IPR008948">
    <property type="entry name" value="L-Aspartase-like"/>
</dbReference>
<evidence type="ECO:0000313" key="10">
    <source>
        <dbReference type="Proteomes" id="UP000278222"/>
    </source>
</evidence>
<dbReference type="EC" id="4.3.2.1" evidence="3 6"/>
<dbReference type="OrthoDB" id="9769623at2"/>
<keyword evidence="5 9" id="KW-0456">Lyase</keyword>
<evidence type="ECO:0000256" key="3">
    <source>
        <dbReference type="ARBA" id="ARBA00012338"/>
    </source>
</evidence>
<dbReference type="CDD" id="cd01359">
    <property type="entry name" value="Argininosuccinate_lyase"/>
    <property type="match status" value="1"/>
</dbReference>
<dbReference type="AlphaFoldDB" id="A0A3N1KUN7"/>
<dbReference type="GO" id="GO:0042450">
    <property type="term" value="P:L-arginine biosynthetic process via ornithine"/>
    <property type="evidence" value="ECO:0007669"/>
    <property type="project" value="UniProtKB-UniRule"/>
</dbReference>
<keyword evidence="4" id="KW-0055">Arginine biosynthesis</keyword>
<comment type="pathway">
    <text evidence="2">Amino-acid biosynthesis; L-arginine biosynthesis; L-arginine from L-ornithine and carbamoyl phosphate: step 3/3.</text>
</comment>
<dbReference type="InterPro" id="IPR000362">
    <property type="entry name" value="Fumarate_lyase_fam"/>
</dbReference>
<dbReference type="EMBL" id="RJKX01000016">
    <property type="protein sequence ID" value="ROP83704.1"/>
    <property type="molecule type" value="Genomic_DNA"/>
</dbReference>
<dbReference type="PANTHER" id="PTHR43814:SF1">
    <property type="entry name" value="ARGININOSUCCINATE LYASE"/>
    <property type="match status" value="1"/>
</dbReference>
<dbReference type="NCBIfam" id="TIGR00838">
    <property type="entry name" value="argH"/>
    <property type="match status" value="1"/>
</dbReference>
<sequence length="501" mass="53344">MSSKVSGLLAETTSPIIQEHLVGPSLRREFPAVLSIMTAINEAHILMLAGQGIIDGPTAAALARTVIRIEAEGPGSVPLDPAREDTYFNYEARIIELAGGDIGGRSHIARSRNDLKATQDRLRARTLALALLDGLAGLRRTLLARAALHADVVMPGYTHLQPAQPVTFGWYLLGIAHAMERDHRRLAECYARIDVNPLGTGAVAGTSFPVDRALTARLLGFAAVSGHAQDAVASRDFLVELLGGCAMLANSWGRMAQDFFVMSSYEFGTLHFPDSVAGTSSMMPQKKNLVVLESLKARAATILGAQVAAFVGVKGTNFTNVVDGVRDAFRWAWEALDDTIHALAIAELVVATAEPAPARMLELARANFSTATDLADGLVRQAGLSFREAHHLVGAIVRTAMARGLTADRIDSALIDEESLRMLGRPIELAPELVARIVDPVAVAEERRGSGGPSKADMAGMQAALGARLASDQAEVDGWRSAIAAADTERRRRFQALAASA</sequence>
<dbReference type="PANTHER" id="PTHR43814">
    <property type="entry name" value="ARGININOSUCCINATE LYASE"/>
    <property type="match status" value="1"/>
</dbReference>
<dbReference type="GO" id="GO:0005829">
    <property type="term" value="C:cytosol"/>
    <property type="evidence" value="ECO:0007669"/>
    <property type="project" value="TreeGrafter"/>
</dbReference>
<feature type="domain" description="Fumarate lyase N-terminal" evidence="7">
    <location>
        <begin position="76"/>
        <end position="304"/>
    </location>
</feature>
<protein>
    <recommendedName>
        <fullName evidence="3 6">Argininosuccinate lyase</fullName>
        <ecNumber evidence="3 6">4.3.2.1</ecNumber>
    </recommendedName>
</protein>
<dbReference type="Gene3D" id="1.20.200.10">
    <property type="entry name" value="Fumarase/aspartase (Central domain)"/>
    <property type="match status" value="1"/>
</dbReference>
<dbReference type="Pfam" id="PF14698">
    <property type="entry name" value="ASL_C2"/>
    <property type="match status" value="1"/>
</dbReference>
<dbReference type="InterPro" id="IPR029419">
    <property type="entry name" value="Arg_succ_lyase_C"/>
</dbReference>
<keyword evidence="4" id="KW-0028">Amino-acid biosynthesis</keyword>
<keyword evidence="10" id="KW-1185">Reference proteome</keyword>
<comment type="catalytic activity">
    <reaction evidence="1">
        <text>2-(N(omega)-L-arginino)succinate = fumarate + L-arginine</text>
        <dbReference type="Rhea" id="RHEA:24020"/>
        <dbReference type="ChEBI" id="CHEBI:29806"/>
        <dbReference type="ChEBI" id="CHEBI:32682"/>
        <dbReference type="ChEBI" id="CHEBI:57472"/>
        <dbReference type="EC" id="4.3.2.1"/>
    </reaction>
</comment>
<name>A0A3N1KUN7_9PROT</name>
<proteinExistence type="predicted"/>
<evidence type="ECO:0000259" key="8">
    <source>
        <dbReference type="Pfam" id="PF14698"/>
    </source>
</evidence>
<dbReference type="SUPFAM" id="SSF48557">
    <property type="entry name" value="L-aspartase-like"/>
    <property type="match status" value="1"/>
</dbReference>
<reference evidence="9 10" key="1">
    <citation type="submission" date="2018-11" db="EMBL/GenBank/DDBJ databases">
        <title>Genomic Encyclopedia of Type Strains, Phase IV (KMG-IV): sequencing the most valuable type-strain genomes for metagenomic binning, comparative biology and taxonomic classification.</title>
        <authorList>
            <person name="Goeker M."/>
        </authorList>
    </citation>
    <scope>NUCLEOTIDE SEQUENCE [LARGE SCALE GENOMIC DNA]</scope>
    <source>
        <strain evidence="9 10">DSM 5900</strain>
    </source>
</reference>
<organism evidence="9 10">
    <name type="scientific">Stella humosa</name>
    <dbReference type="NCBI Taxonomy" id="94"/>
    <lineage>
        <taxon>Bacteria</taxon>
        <taxon>Pseudomonadati</taxon>
        <taxon>Pseudomonadota</taxon>
        <taxon>Alphaproteobacteria</taxon>
        <taxon>Rhodospirillales</taxon>
        <taxon>Stellaceae</taxon>
        <taxon>Stella</taxon>
    </lineage>
</organism>
<dbReference type="Gene3D" id="1.10.275.10">
    <property type="entry name" value="Fumarase/aspartase (N-terminal domain)"/>
    <property type="match status" value="1"/>
</dbReference>